<dbReference type="SUPFAM" id="SSF102588">
    <property type="entry name" value="LmbE-like"/>
    <property type="match status" value="1"/>
</dbReference>
<evidence type="ECO:0000256" key="1">
    <source>
        <dbReference type="ARBA" id="ARBA00022833"/>
    </source>
</evidence>
<dbReference type="RefSeq" id="WP_212521256.1">
    <property type="nucleotide sequence ID" value="NZ_JAGSOH010000115.1"/>
</dbReference>
<dbReference type="GO" id="GO:0016811">
    <property type="term" value="F:hydrolase activity, acting on carbon-nitrogen (but not peptide) bonds, in linear amides"/>
    <property type="evidence" value="ECO:0007669"/>
    <property type="project" value="TreeGrafter"/>
</dbReference>
<dbReference type="InterPro" id="IPR024078">
    <property type="entry name" value="LmbE-like_dom_sf"/>
</dbReference>
<evidence type="ECO:0000313" key="3">
    <source>
        <dbReference type="Proteomes" id="UP000676325"/>
    </source>
</evidence>
<dbReference type="GO" id="GO:0016137">
    <property type="term" value="P:glycoside metabolic process"/>
    <property type="evidence" value="ECO:0007669"/>
    <property type="project" value="UniProtKB-ARBA"/>
</dbReference>
<gene>
    <name evidence="2" type="ORF">KDK95_27735</name>
</gene>
<organism evidence="2 3">
    <name type="scientific">Actinospica acidithermotolerans</name>
    <dbReference type="NCBI Taxonomy" id="2828514"/>
    <lineage>
        <taxon>Bacteria</taxon>
        <taxon>Bacillati</taxon>
        <taxon>Actinomycetota</taxon>
        <taxon>Actinomycetes</taxon>
        <taxon>Catenulisporales</taxon>
        <taxon>Actinospicaceae</taxon>
        <taxon>Actinospica</taxon>
    </lineage>
</organism>
<dbReference type="EMBL" id="JAGSOH010000115">
    <property type="protein sequence ID" value="MBR7830126.1"/>
    <property type="molecule type" value="Genomic_DNA"/>
</dbReference>
<comment type="caution">
    <text evidence="2">The sequence shown here is derived from an EMBL/GenBank/DDBJ whole genome shotgun (WGS) entry which is preliminary data.</text>
</comment>
<accession>A0A941IP59</accession>
<dbReference type="Pfam" id="PF02585">
    <property type="entry name" value="PIG-L"/>
    <property type="match status" value="1"/>
</dbReference>
<name>A0A941IP59_9ACTN</name>
<keyword evidence="3" id="KW-1185">Reference proteome</keyword>
<proteinExistence type="predicted"/>
<dbReference type="PANTHER" id="PTHR12993:SF26">
    <property type="entry name" value="1D-MYO-INOSITOL 2-ACETAMIDO-2-DEOXY-ALPHA-D-GLUCOPYRANOSIDE DEACETYLASE"/>
    <property type="match status" value="1"/>
</dbReference>
<protein>
    <submittedName>
        <fullName evidence="2">PIG-L family deacetylase</fullName>
    </submittedName>
</protein>
<sequence length="257" mass="28111">MATVVAFHAHPDDEALLTGGTLARLVAEGHRVVLVVACDGETGEARPDGGGTRRLDELRASARVLGVSRVVHLGYADSGHGPALHPDPADRARFVSASPDEAAERLAGVLRAEHAEILVGYDPNGGYRHRDHIRVHEVALRAAELADTPRVMEATLPREPILRAYRVVSTLKLAGRHNSAEVRRRFTARNEITHRIDVRRFADKKRAALACHASQGSGRGCSARLHLLMTRLPLPVFGMIFGREYYVEVGTPRGWLD</sequence>
<reference evidence="2" key="1">
    <citation type="submission" date="2021-04" db="EMBL/GenBank/DDBJ databases">
        <title>Genome based classification of Actinospica acidithermotolerans sp. nov., an actinobacterium isolated from an Indonesian hot spring.</title>
        <authorList>
            <person name="Kusuma A.B."/>
            <person name="Putra K.E."/>
            <person name="Nafisah S."/>
            <person name="Loh J."/>
            <person name="Nouioui I."/>
            <person name="Goodfellow M."/>
        </authorList>
    </citation>
    <scope>NUCLEOTIDE SEQUENCE</scope>
    <source>
        <strain evidence="2">MGRD01-02</strain>
    </source>
</reference>
<dbReference type="AlphaFoldDB" id="A0A941IP59"/>
<dbReference type="Gene3D" id="3.40.50.10320">
    <property type="entry name" value="LmbE-like"/>
    <property type="match status" value="1"/>
</dbReference>
<dbReference type="PANTHER" id="PTHR12993">
    <property type="entry name" value="N-ACETYLGLUCOSAMINYL-PHOSPHATIDYLINOSITOL DE-N-ACETYLASE-RELATED"/>
    <property type="match status" value="1"/>
</dbReference>
<evidence type="ECO:0000313" key="2">
    <source>
        <dbReference type="EMBL" id="MBR7830126.1"/>
    </source>
</evidence>
<dbReference type="InterPro" id="IPR003737">
    <property type="entry name" value="GlcNAc_PI_deacetylase-related"/>
</dbReference>
<keyword evidence="1" id="KW-0862">Zinc</keyword>
<dbReference type="Proteomes" id="UP000676325">
    <property type="component" value="Unassembled WGS sequence"/>
</dbReference>